<dbReference type="OrthoDB" id="9796221at2"/>
<dbReference type="InterPro" id="IPR036942">
    <property type="entry name" value="Beta-barrel_TonB_sf"/>
</dbReference>
<feature type="chain" id="PRO_5011705853" description="TonB-dependent receptor" evidence="12">
    <location>
        <begin position="26"/>
        <end position="611"/>
    </location>
</feature>
<accession>A0A1Z1F9R1</accession>
<evidence type="ECO:0000256" key="3">
    <source>
        <dbReference type="ARBA" id="ARBA00022452"/>
    </source>
</evidence>
<dbReference type="PANTHER" id="PTHR30069:SF53">
    <property type="entry name" value="COLICIN I RECEPTOR-RELATED"/>
    <property type="match status" value="1"/>
</dbReference>
<dbReference type="EMBL" id="CP019602">
    <property type="protein sequence ID" value="ARU15531.1"/>
    <property type="molecule type" value="Genomic_DNA"/>
</dbReference>
<evidence type="ECO:0000256" key="9">
    <source>
        <dbReference type="ARBA" id="ARBA00023237"/>
    </source>
</evidence>
<dbReference type="Gene3D" id="2.170.130.10">
    <property type="entry name" value="TonB-dependent receptor, plug domain"/>
    <property type="match status" value="1"/>
</dbReference>
<dbReference type="KEGG" id="cman:A9D14_04235"/>
<keyword evidence="9 10" id="KW-0998">Cell outer membrane</keyword>
<evidence type="ECO:0000256" key="10">
    <source>
        <dbReference type="PROSITE-ProRule" id="PRU01360"/>
    </source>
</evidence>
<feature type="domain" description="TonB-dependent receptor plug" evidence="14">
    <location>
        <begin position="44"/>
        <end position="151"/>
    </location>
</feature>
<dbReference type="STRING" id="450378.GCA_001661675_00849"/>
<comment type="subcellular location">
    <subcellularLocation>
        <location evidence="1 10">Cell outer membrane</location>
        <topology evidence="1 10">Multi-pass membrane protein</topology>
    </subcellularLocation>
</comment>
<evidence type="ECO:0000256" key="4">
    <source>
        <dbReference type="ARBA" id="ARBA00022692"/>
    </source>
</evidence>
<name>A0A1Z1F9R1_9SPHN</name>
<dbReference type="Pfam" id="PF07715">
    <property type="entry name" value="Plug"/>
    <property type="match status" value="1"/>
</dbReference>
<evidence type="ECO:0000259" key="13">
    <source>
        <dbReference type="Pfam" id="PF00593"/>
    </source>
</evidence>
<dbReference type="GO" id="GO:0006811">
    <property type="term" value="P:monoatomic ion transport"/>
    <property type="evidence" value="ECO:0007669"/>
    <property type="project" value="UniProtKB-KW"/>
</dbReference>
<dbReference type="Proteomes" id="UP000195807">
    <property type="component" value="Chromosome"/>
</dbReference>
<evidence type="ECO:0000256" key="5">
    <source>
        <dbReference type="ARBA" id="ARBA00022729"/>
    </source>
</evidence>
<evidence type="ECO:0000256" key="12">
    <source>
        <dbReference type="SAM" id="SignalP"/>
    </source>
</evidence>
<evidence type="ECO:0000256" key="8">
    <source>
        <dbReference type="ARBA" id="ARBA00023136"/>
    </source>
</evidence>
<evidence type="ECO:0000256" key="1">
    <source>
        <dbReference type="ARBA" id="ARBA00004571"/>
    </source>
</evidence>
<keyword evidence="4 10" id="KW-0812">Transmembrane</keyword>
<dbReference type="Gene3D" id="2.40.170.20">
    <property type="entry name" value="TonB-dependent receptor, beta-barrel domain"/>
    <property type="match status" value="1"/>
</dbReference>
<evidence type="ECO:0008006" key="17">
    <source>
        <dbReference type="Google" id="ProtNLM"/>
    </source>
</evidence>
<protein>
    <recommendedName>
        <fullName evidence="17">TonB-dependent receptor</fullName>
    </recommendedName>
</protein>
<evidence type="ECO:0000313" key="16">
    <source>
        <dbReference type="Proteomes" id="UP000195807"/>
    </source>
</evidence>
<keyword evidence="5 12" id="KW-0732">Signal</keyword>
<gene>
    <name evidence="15" type="ORF">A9D14_04235</name>
</gene>
<dbReference type="CDD" id="cd01347">
    <property type="entry name" value="ligand_gated_channel"/>
    <property type="match status" value="1"/>
</dbReference>
<dbReference type="InterPro" id="IPR012910">
    <property type="entry name" value="Plug_dom"/>
</dbReference>
<keyword evidence="3 10" id="KW-1134">Transmembrane beta strand</keyword>
<keyword evidence="6" id="KW-0406">Ion transport</keyword>
<evidence type="ECO:0000259" key="14">
    <source>
        <dbReference type="Pfam" id="PF07715"/>
    </source>
</evidence>
<dbReference type="SUPFAM" id="SSF56935">
    <property type="entry name" value="Porins"/>
    <property type="match status" value="1"/>
</dbReference>
<dbReference type="PANTHER" id="PTHR30069">
    <property type="entry name" value="TONB-DEPENDENT OUTER MEMBRANE RECEPTOR"/>
    <property type="match status" value="1"/>
</dbReference>
<dbReference type="Pfam" id="PF00593">
    <property type="entry name" value="TonB_dep_Rec_b-barrel"/>
    <property type="match status" value="1"/>
</dbReference>
<evidence type="ECO:0000313" key="15">
    <source>
        <dbReference type="EMBL" id="ARU15531.1"/>
    </source>
</evidence>
<dbReference type="PROSITE" id="PS52016">
    <property type="entry name" value="TONB_DEPENDENT_REC_3"/>
    <property type="match status" value="1"/>
</dbReference>
<dbReference type="InterPro" id="IPR039426">
    <property type="entry name" value="TonB-dep_rcpt-like"/>
</dbReference>
<keyword evidence="16" id="KW-1185">Reference proteome</keyword>
<sequence>MRLDFCLATSALVTSCFAFIAPAAAQEAGDPITVTATGLELSVDNTGQAISIIDLPEIETVQGPDLSRVLRRLPGVAISRNGPAGSFTGVRVRGAFSEQLLVLIDGVKVNDVAAPGGGFDFANVLAGSVERIELLRGPNSVIWGSDAMGGVMNLTTRQVDGISASAEYGAFDTAYATLAGGVVTDRVEAGLTGSWYDSDGFSAASTGGEADGFRQWQLAGRGRFHVSDAFSLTANGRYADGRLEQDGYPAPLYAFADTDDLQDTEEYSGRIGADYQGDRLTLRGGYALSDTTRLYTGESYGDFPYETKGRLERAELFGRFGLTDSLGIDFGADREWYGFEDSGSDRSTTLTSGHGQLSWGGPAVTLAAGARYDDHELFGDEWTFGANGALELGAQLRLRASYGEGFKAPTLYQLYSFYGDEGLNPERSKGYDVGIEKGRRDGMFFAAATLFRRDSTDLIDFDLANSVYYNIGRARAQGAELELAARPSQNLRLGLVYTYLETEDRTAGGTYQGNNLNRRPDHAVTAMVDWATPTGLMLGTDVRLVGDSYDDRGNFTRLDGFVTVDLRASMPLGDRLELFGRVENLFDAGYQTVAGYNSSGAAAYGGARVKI</sequence>
<dbReference type="AlphaFoldDB" id="A0A1Z1F9R1"/>
<dbReference type="InterPro" id="IPR000531">
    <property type="entry name" value="Beta-barrel_TonB"/>
</dbReference>
<evidence type="ECO:0000256" key="11">
    <source>
        <dbReference type="RuleBase" id="RU003357"/>
    </source>
</evidence>
<proteinExistence type="inferred from homology"/>
<dbReference type="GO" id="GO:0015889">
    <property type="term" value="P:cobalamin transport"/>
    <property type="evidence" value="ECO:0007669"/>
    <property type="project" value="TreeGrafter"/>
</dbReference>
<evidence type="ECO:0000256" key="2">
    <source>
        <dbReference type="ARBA" id="ARBA00022448"/>
    </source>
</evidence>
<dbReference type="PROSITE" id="PS51257">
    <property type="entry name" value="PROKAR_LIPOPROTEIN"/>
    <property type="match status" value="1"/>
</dbReference>
<feature type="domain" description="TonB-dependent receptor-like beta-barrel" evidence="13">
    <location>
        <begin position="255"/>
        <end position="585"/>
    </location>
</feature>
<organism evidence="15 16">
    <name type="scientific">Croceicoccus marinus</name>
    <dbReference type="NCBI Taxonomy" id="450378"/>
    <lineage>
        <taxon>Bacteria</taxon>
        <taxon>Pseudomonadati</taxon>
        <taxon>Pseudomonadota</taxon>
        <taxon>Alphaproteobacteria</taxon>
        <taxon>Sphingomonadales</taxon>
        <taxon>Erythrobacteraceae</taxon>
        <taxon>Croceicoccus</taxon>
    </lineage>
</organism>
<keyword evidence="7 11" id="KW-0798">TonB box</keyword>
<reference evidence="15 16" key="1">
    <citation type="submission" date="2017-01" db="EMBL/GenBank/DDBJ databases">
        <title>Complete genome sequence of esterase-producing bacterium Croceicoccus marinus E4A9.</title>
        <authorList>
            <person name="Wu Y.-H."/>
            <person name="Cheng H."/>
            <person name="Xu L."/>
            <person name="Huo Y.-Y."/>
            <person name="Wang C.-S."/>
            <person name="Xu X.-W."/>
        </authorList>
    </citation>
    <scope>NUCLEOTIDE SEQUENCE [LARGE SCALE GENOMIC DNA]</scope>
    <source>
        <strain evidence="15 16">E4A9</strain>
    </source>
</reference>
<evidence type="ECO:0000256" key="7">
    <source>
        <dbReference type="ARBA" id="ARBA00023077"/>
    </source>
</evidence>
<comment type="similarity">
    <text evidence="10 11">Belongs to the TonB-dependent receptor family.</text>
</comment>
<dbReference type="InterPro" id="IPR037066">
    <property type="entry name" value="Plug_dom_sf"/>
</dbReference>
<keyword evidence="2 10" id="KW-0813">Transport</keyword>
<feature type="signal peptide" evidence="12">
    <location>
        <begin position="1"/>
        <end position="25"/>
    </location>
</feature>
<evidence type="ECO:0000256" key="6">
    <source>
        <dbReference type="ARBA" id="ARBA00023065"/>
    </source>
</evidence>
<keyword evidence="8 10" id="KW-0472">Membrane</keyword>
<dbReference type="GO" id="GO:0009279">
    <property type="term" value="C:cell outer membrane"/>
    <property type="evidence" value="ECO:0007669"/>
    <property type="project" value="UniProtKB-SubCell"/>
</dbReference>